<protein>
    <submittedName>
        <fullName evidence="1">Uncharacterized protein</fullName>
    </submittedName>
</protein>
<dbReference type="RefSeq" id="WP_166857139.1">
    <property type="nucleotide sequence ID" value="NZ_CP063989.1"/>
</dbReference>
<proteinExistence type="predicted"/>
<organism evidence="1 2">
    <name type="scientific">Actinomyces respiraculi</name>
    <dbReference type="NCBI Taxonomy" id="2744574"/>
    <lineage>
        <taxon>Bacteria</taxon>
        <taxon>Bacillati</taxon>
        <taxon>Actinomycetota</taxon>
        <taxon>Actinomycetes</taxon>
        <taxon>Actinomycetales</taxon>
        <taxon>Actinomycetaceae</taxon>
        <taxon>Actinomyces</taxon>
    </lineage>
</organism>
<dbReference type="AlphaFoldDB" id="A0A7T0PXH7"/>
<keyword evidence="2" id="KW-1185">Reference proteome</keyword>
<evidence type="ECO:0000313" key="1">
    <source>
        <dbReference type="EMBL" id="QPL05635.1"/>
    </source>
</evidence>
<evidence type="ECO:0000313" key="2">
    <source>
        <dbReference type="Proteomes" id="UP000594637"/>
    </source>
</evidence>
<dbReference type="KEGG" id="arep:ID810_01160"/>
<sequence length="212" mass="23387">MDWYISFRTRRTDKLEDDAHRVWTWMQALAPLTPALSLWRPTSDSRKKAYASPPITEAELTQRILDAETRTELPIFTCSPTFVGTIDGQGSKTLISFNLPEPGDMGVSLEGGVQLSAAIDASEDLADAIMRTSITVLAPTIGTMNLLRKSAYMYGGGPAPFTYSPGWKMFFSTTSPHHAHALQLATRTEPTTHGTLCTFGTPDTYPDILDQW</sequence>
<reference evidence="1 2" key="1">
    <citation type="submission" date="2020-11" db="EMBL/GenBank/DDBJ databases">
        <title>Actinomyces sp. ZJ750.</title>
        <authorList>
            <person name="Zhou J."/>
        </authorList>
    </citation>
    <scope>NUCLEOTIDE SEQUENCE [LARGE SCALE GENOMIC DNA]</scope>
    <source>
        <strain evidence="1 2">ZJ750</strain>
    </source>
</reference>
<gene>
    <name evidence="1" type="ORF">ID810_01160</name>
</gene>
<dbReference type="EMBL" id="CP063989">
    <property type="protein sequence ID" value="QPL05635.1"/>
    <property type="molecule type" value="Genomic_DNA"/>
</dbReference>
<accession>A0A7T0PXH7</accession>
<dbReference type="Proteomes" id="UP000594637">
    <property type="component" value="Chromosome"/>
</dbReference>
<name>A0A7T0PXH7_9ACTO</name>